<dbReference type="OrthoDB" id="10006166at2"/>
<feature type="region of interest" description="Disordered" evidence="1">
    <location>
        <begin position="58"/>
        <end position="106"/>
    </location>
</feature>
<reference evidence="2 3" key="1">
    <citation type="submission" date="2016-02" db="EMBL/GenBank/DDBJ databases">
        <authorList>
            <person name="Wen L."/>
            <person name="He K."/>
            <person name="Yang H."/>
        </authorList>
    </citation>
    <scope>NUCLEOTIDE SEQUENCE [LARGE SCALE GENOMIC DNA]</scope>
    <source>
        <strain evidence="2 3">CV41</strain>
    </source>
</reference>
<dbReference type="RefSeq" id="WP_068711279.1">
    <property type="nucleotide sequence ID" value="NZ_LSZP01000027.1"/>
</dbReference>
<sequence>MPVNEPTRPSGISALATTSGARVRAATSGAAQSDAVRDEFAAADARAIVRANDRLQGIAPEAYGDDDGAPIGPSEEEEAAFLAEDSSSHFSGGTSESSTRSLGTRLSARVEAEVISGPLPSLDELRERISPEILGLMDELFRAKLTRVVRVSERDLKK</sequence>
<comment type="caution">
    <text evidence="2">The sequence shown here is derived from an EMBL/GenBank/DDBJ whole genome shotgun (WGS) entry which is preliminary data.</text>
</comment>
<dbReference type="EMBL" id="LSZP01000027">
    <property type="protein sequence ID" value="KXU36358.1"/>
    <property type="molecule type" value="Genomic_DNA"/>
</dbReference>
<feature type="compositionally biased region" description="Low complexity" evidence="1">
    <location>
        <begin position="88"/>
        <end position="99"/>
    </location>
</feature>
<dbReference type="AlphaFoldDB" id="A0A139SP49"/>
<gene>
    <name evidence="2" type="ORF">AXK12_03490</name>
</gene>
<name>A0A139SP49_9BACT</name>
<protein>
    <submittedName>
        <fullName evidence="2">Uncharacterized protein</fullName>
    </submittedName>
</protein>
<keyword evidence="3" id="KW-1185">Reference proteome</keyword>
<evidence type="ECO:0000256" key="1">
    <source>
        <dbReference type="SAM" id="MobiDB-lite"/>
    </source>
</evidence>
<feature type="compositionally biased region" description="Acidic residues" evidence="1">
    <location>
        <begin position="63"/>
        <end position="79"/>
    </location>
</feature>
<proteinExistence type="predicted"/>
<evidence type="ECO:0000313" key="3">
    <source>
        <dbReference type="Proteomes" id="UP000071392"/>
    </source>
</evidence>
<evidence type="ECO:0000313" key="2">
    <source>
        <dbReference type="EMBL" id="KXU36358.1"/>
    </source>
</evidence>
<dbReference type="Proteomes" id="UP000071392">
    <property type="component" value="Unassembled WGS sequence"/>
</dbReference>
<accession>A0A139SP49</accession>
<feature type="region of interest" description="Disordered" evidence="1">
    <location>
        <begin position="1"/>
        <end position="22"/>
    </location>
</feature>
<organism evidence="2 3">
    <name type="scientific">Cephaloticoccus capnophilus</name>
    <dbReference type="NCBI Taxonomy" id="1548208"/>
    <lineage>
        <taxon>Bacteria</taxon>
        <taxon>Pseudomonadati</taxon>
        <taxon>Verrucomicrobiota</taxon>
        <taxon>Opitutia</taxon>
        <taxon>Opitutales</taxon>
        <taxon>Opitutaceae</taxon>
        <taxon>Cephaloticoccus</taxon>
    </lineage>
</organism>